<sequence length="587" mass="67451">MALTTALSMLHYVASNEDRNLVDRMHSYFTTNLLIGLAVLVSFKQFGGKPLECLVPDLFSGAWEQYAEQYCFAQDTYYIPMKSTVADVDPTERREKRISYYQWVPFFLLISAGCFRLPSLLWKHFSDYSGIRIQQIIKLASDANNIKPDIKAANIRSLCVHLQGALRFHRRLQKRHIKPHRFLRMFNIQYSAYYVSLLYLVTKFCYLVNVAIQLYLMNRFLGTAKHAFYGFGAIIDLINGTTWEQSGMFPRVSLCDFEVRVMGNVQDYTIQCVLVRVMGNVQDYTIQCVLVINIFNEKIFIFLWFWYILLTIFTLGSFCYWFIVAFCPCYNTGYIAKHLEMSEEPFNADDRECQREVKQFVKSYLKADGMFAIRMLSTYSGVIFGTDLVRALWTSFHGIEESRRRCKSETDLTKVGVQESVNKFEDWRLRKESMTHSLEGYENRKLLPPPSPPAELMRVLMDKGTDTSESTPVHGVGQNNPTTFYLANNFDERAHPQQRYAQKPSAPSERPGSDLSRPRSRSPPISPPPQLTRRTAHPQQRYAQKPSAPSERPGSDLSRPRSRSPPISPPPQLTRRTGAGSGASSIL</sequence>
<reference evidence="2" key="1">
    <citation type="submission" date="2022-11" db="UniProtKB">
        <authorList>
            <consortium name="WormBaseParasite"/>
        </authorList>
    </citation>
    <scope>IDENTIFICATION</scope>
</reference>
<proteinExistence type="predicted"/>
<evidence type="ECO:0000313" key="1">
    <source>
        <dbReference type="Proteomes" id="UP000887576"/>
    </source>
</evidence>
<name>A0AC34QBU6_9BILA</name>
<protein>
    <submittedName>
        <fullName evidence="2">Innexin</fullName>
    </submittedName>
</protein>
<dbReference type="WBParaSite" id="JU765_v2.g14824.t3">
    <property type="protein sequence ID" value="JU765_v2.g14824.t3"/>
    <property type="gene ID" value="JU765_v2.g14824"/>
</dbReference>
<dbReference type="Proteomes" id="UP000887576">
    <property type="component" value="Unplaced"/>
</dbReference>
<evidence type="ECO:0000313" key="2">
    <source>
        <dbReference type="WBParaSite" id="JU765_v2.g14824.t3"/>
    </source>
</evidence>
<organism evidence="1 2">
    <name type="scientific">Panagrolaimus sp. JU765</name>
    <dbReference type="NCBI Taxonomy" id="591449"/>
    <lineage>
        <taxon>Eukaryota</taxon>
        <taxon>Metazoa</taxon>
        <taxon>Ecdysozoa</taxon>
        <taxon>Nematoda</taxon>
        <taxon>Chromadorea</taxon>
        <taxon>Rhabditida</taxon>
        <taxon>Tylenchina</taxon>
        <taxon>Panagrolaimomorpha</taxon>
        <taxon>Panagrolaimoidea</taxon>
        <taxon>Panagrolaimidae</taxon>
        <taxon>Panagrolaimus</taxon>
    </lineage>
</organism>
<accession>A0AC34QBU6</accession>